<organism evidence="1 2">
    <name type="scientific">Caerostris extrusa</name>
    <name type="common">Bark spider</name>
    <name type="synonym">Caerostris bankana</name>
    <dbReference type="NCBI Taxonomy" id="172846"/>
    <lineage>
        <taxon>Eukaryota</taxon>
        <taxon>Metazoa</taxon>
        <taxon>Ecdysozoa</taxon>
        <taxon>Arthropoda</taxon>
        <taxon>Chelicerata</taxon>
        <taxon>Arachnida</taxon>
        <taxon>Araneae</taxon>
        <taxon>Araneomorphae</taxon>
        <taxon>Entelegynae</taxon>
        <taxon>Araneoidea</taxon>
        <taxon>Araneidae</taxon>
        <taxon>Caerostris</taxon>
    </lineage>
</organism>
<proteinExistence type="predicted"/>
<dbReference type="Proteomes" id="UP001054945">
    <property type="component" value="Unassembled WGS sequence"/>
</dbReference>
<accession>A0AAV4MP18</accession>
<protein>
    <submittedName>
        <fullName evidence="1">Uncharacterized protein</fullName>
    </submittedName>
</protein>
<evidence type="ECO:0000313" key="1">
    <source>
        <dbReference type="EMBL" id="GIX74125.1"/>
    </source>
</evidence>
<gene>
    <name evidence="1" type="ORF">CEXT_512751</name>
</gene>
<reference evidence="1 2" key="1">
    <citation type="submission" date="2021-06" db="EMBL/GenBank/DDBJ databases">
        <title>Caerostris extrusa draft genome.</title>
        <authorList>
            <person name="Kono N."/>
            <person name="Arakawa K."/>
        </authorList>
    </citation>
    <scope>NUCLEOTIDE SEQUENCE [LARGE SCALE GENOMIC DNA]</scope>
</reference>
<evidence type="ECO:0000313" key="2">
    <source>
        <dbReference type="Proteomes" id="UP001054945"/>
    </source>
</evidence>
<comment type="caution">
    <text evidence="1">The sequence shown here is derived from an EMBL/GenBank/DDBJ whole genome shotgun (WGS) entry which is preliminary data.</text>
</comment>
<sequence>MMNNSINSDSNTISGVILNRLFRDWSLKDLTRYDAVCASSQLPTCHFAVSESFAWVTNAGPTPEPSPPAPSGNWNRNRAAVVSEGRPVSIFHALMTAV</sequence>
<name>A0AAV4MP18_CAEEX</name>
<dbReference type="AlphaFoldDB" id="A0AAV4MP18"/>
<dbReference type="EMBL" id="BPLR01002474">
    <property type="protein sequence ID" value="GIX74125.1"/>
    <property type="molecule type" value="Genomic_DNA"/>
</dbReference>
<keyword evidence="2" id="KW-1185">Reference proteome</keyword>